<feature type="compositionally biased region" description="Basic and acidic residues" evidence="2">
    <location>
        <begin position="113"/>
        <end position="124"/>
    </location>
</feature>
<dbReference type="Gene3D" id="1.20.58.2190">
    <property type="match status" value="1"/>
</dbReference>
<gene>
    <name evidence="5" type="primary">LOC109705579</name>
</gene>
<name>A0A6P5EKD3_ANACO</name>
<dbReference type="InterPro" id="IPR009060">
    <property type="entry name" value="UBA-like_sf"/>
</dbReference>
<keyword evidence="4" id="KW-1185">Reference proteome</keyword>
<dbReference type="InterPro" id="IPR015940">
    <property type="entry name" value="UBA"/>
</dbReference>
<reference evidence="4" key="1">
    <citation type="journal article" date="2015" name="Nat. Genet.">
        <title>The pineapple genome and the evolution of CAM photosynthesis.</title>
        <authorList>
            <person name="Ming R."/>
            <person name="VanBuren R."/>
            <person name="Wai C.M."/>
            <person name="Tang H."/>
            <person name="Schatz M.C."/>
            <person name="Bowers J.E."/>
            <person name="Lyons E."/>
            <person name="Wang M.L."/>
            <person name="Chen J."/>
            <person name="Biggers E."/>
            <person name="Zhang J."/>
            <person name="Huang L."/>
            <person name="Zhang L."/>
            <person name="Miao W."/>
            <person name="Zhang J."/>
            <person name="Ye Z."/>
            <person name="Miao C."/>
            <person name="Lin Z."/>
            <person name="Wang H."/>
            <person name="Zhou H."/>
            <person name="Yim W.C."/>
            <person name="Priest H.D."/>
            <person name="Zheng C."/>
            <person name="Woodhouse M."/>
            <person name="Edger P.P."/>
            <person name="Guyot R."/>
            <person name="Guo H.B."/>
            <person name="Guo H."/>
            <person name="Zheng G."/>
            <person name="Singh R."/>
            <person name="Sharma A."/>
            <person name="Min X."/>
            <person name="Zheng Y."/>
            <person name="Lee H."/>
            <person name="Gurtowski J."/>
            <person name="Sedlazeck F.J."/>
            <person name="Harkess A."/>
            <person name="McKain M.R."/>
            <person name="Liao Z."/>
            <person name="Fang J."/>
            <person name="Liu J."/>
            <person name="Zhang X."/>
            <person name="Zhang Q."/>
            <person name="Hu W."/>
            <person name="Qin Y."/>
            <person name="Wang K."/>
            <person name="Chen L.Y."/>
            <person name="Shirley N."/>
            <person name="Lin Y.R."/>
            <person name="Liu L.Y."/>
            <person name="Hernandez A.G."/>
            <person name="Wright C.L."/>
            <person name="Bulone V."/>
            <person name="Tuskan G.A."/>
            <person name="Heath K."/>
            <person name="Zee F."/>
            <person name="Moore P.H."/>
            <person name="Sunkar R."/>
            <person name="Leebens-Mack J.H."/>
            <person name="Mockler T."/>
            <person name="Bennetzen J.L."/>
            <person name="Freeling M."/>
            <person name="Sankoff D."/>
            <person name="Paterson A.H."/>
            <person name="Zhu X."/>
            <person name="Yang X."/>
            <person name="Smith J.A."/>
            <person name="Cushman J.C."/>
            <person name="Paull R.E."/>
            <person name="Yu Q."/>
        </authorList>
    </citation>
    <scope>NUCLEOTIDE SEQUENCE [LARGE SCALE GENOMIC DNA]</scope>
    <source>
        <strain evidence="4">cv. F153</strain>
    </source>
</reference>
<dbReference type="CDD" id="cd14290">
    <property type="entry name" value="UBA_PUB_plant"/>
    <property type="match status" value="1"/>
</dbReference>
<keyword evidence="1" id="KW-0175">Coiled coil</keyword>
<dbReference type="InterPro" id="IPR018997">
    <property type="entry name" value="PUB_domain"/>
</dbReference>
<dbReference type="Proteomes" id="UP000515123">
    <property type="component" value="Unplaced"/>
</dbReference>
<dbReference type="PROSITE" id="PS50030">
    <property type="entry name" value="UBA"/>
    <property type="match status" value="1"/>
</dbReference>
<protein>
    <submittedName>
        <fullName evidence="5">UBX domain-containing protein 1-B-like isoform X1</fullName>
    </submittedName>
</protein>
<dbReference type="RefSeq" id="XP_020081908.1">
    <property type="nucleotide sequence ID" value="XM_020226319.1"/>
</dbReference>
<dbReference type="SUPFAM" id="SSF46934">
    <property type="entry name" value="UBA-like"/>
    <property type="match status" value="1"/>
</dbReference>
<evidence type="ECO:0000313" key="5">
    <source>
        <dbReference type="RefSeq" id="XP_020081908.1"/>
    </source>
</evidence>
<evidence type="ECO:0000259" key="3">
    <source>
        <dbReference type="PROSITE" id="PS50030"/>
    </source>
</evidence>
<organism evidence="4 5">
    <name type="scientific">Ananas comosus</name>
    <name type="common">Pineapple</name>
    <name type="synonym">Ananas ananas</name>
    <dbReference type="NCBI Taxonomy" id="4615"/>
    <lineage>
        <taxon>Eukaryota</taxon>
        <taxon>Viridiplantae</taxon>
        <taxon>Streptophyta</taxon>
        <taxon>Embryophyta</taxon>
        <taxon>Tracheophyta</taxon>
        <taxon>Spermatophyta</taxon>
        <taxon>Magnoliopsida</taxon>
        <taxon>Liliopsida</taxon>
        <taxon>Poales</taxon>
        <taxon>Bromeliaceae</taxon>
        <taxon>Bromelioideae</taxon>
        <taxon>Ananas</taxon>
    </lineage>
</organism>
<evidence type="ECO:0000313" key="4">
    <source>
        <dbReference type="Proteomes" id="UP000515123"/>
    </source>
</evidence>
<feature type="coiled-coil region" evidence="1">
    <location>
        <begin position="194"/>
        <end position="221"/>
    </location>
</feature>
<dbReference type="Gene3D" id="1.10.8.10">
    <property type="entry name" value="DNA helicase RuvA subunit, C-terminal domain"/>
    <property type="match status" value="1"/>
</dbReference>
<dbReference type="OrthoDB" id="336240at2759"/>
<proteinExistence type="predicted"/>
<feature type="domain" description="UBA" evidence="3">
    <location>
        <begin position="5"/>
        <end position="46"/>
    </location>
</feature>
<evidence type="ECO:0000256" key="1">
    <source>
        <dbReference type="SAM" id="Coils"/>
    </source>
</evidence>
<feature type="region of interest" description="Disordered" evidence="2">
    <location>
        <begin position="85"/>
        <end position="189"/>
    </location>
</feature>
<dbReference type="Pfam" id="PF22562">
    <property type="entry name" value="UBA_7"/>
    <property type="match status" value="1"/>
</dbReference>
<evidence type="ECO:0000256" key="2">
    <source>
        <dbReference type="SAM" id="MobiDB-lite"/>
    </source>
</evidence>
<dbReference type="GeneID" id="109705579"/>
<dbReference type="AlphaFoldDB" id="A0A6P5EKD3"/>
<dbReference type="Pfam" id="PF09409">
    <property type="entry name" value="PUB"/>
    <property type="match status" value="1"/>
</dbReference>
<feature type="compositionally biased region" description="Basic and acidic residues" evidence="2">
    <location>
        <begin position="132"/>
        <end position="155"/>
    </location>
</feature>
<dbReference type="PANTHER" id="PTHR46713">
    <property type="entry name" value="F13M7.16 PROTEIN"/>
    <property type="match status" value="1"/>
</dbReference>
<sequence length="332" mass="38494">MAVPEVDKVMLRQLELMGFPTACATRALHSSGNCSIEAAVNWVIEHENDPDINQIPLVPKEIKIETGNSLLISEEVKLKAQKLREQASQKKLDKSRSEREKEKEITQSAGKLMESKRVEDDSERKRMRALLKAKEEEQKRARERVRQQLEDDKAERKRKLGVPYDDLGASKPATPRVEEQRQSPRQLPAKRVTKAELRDCLRNLKRNYKDDNARVKRAFETLLKIIGNIVNSPDEEKFRRLRLSNPKFHSWVFERRCRVSRAMRLRTDRRRQILVSAEGESRHGSSKICRIGASFSFNQSILWTSVSGWLLIHLQINYSPPLKFLMNMAFPA</sequence>
<reference evidence="5" key="2">
    <citation type="submission" date="2025-08" db="UniProtKB">
        <authorList>
            <consortium name="RefSeq"/>
        </authorList>
    </citation>
    <scope>IDENTIFICATION</scope>
    <source>
        <tissue evidence="5">Leaf</tissue>
    </source>
</reference>
<dbReference type="InterPro" id="IPR036339">
    <property type="entry name" value="PUB-like_dom_sf"/>
</dbReference>
<dbReference type="PANTHER" id="PTHR46713:SF5">
    <property type="entry name" value="UBA DOMAIN-CONTAINING PROTEIN"/>
    <property type="match status" value="1"/>
</dbReference>
<accession>A0A6P5EKD3</accession>
<dbReference type="SUPFAM" id="SSF143503">
    <property type="entry name" value="PUG domain-like"/>
    <property type="match status" value="1"/>
</dbReference>
<feature type="compositionally biased region" description="Basic and acidic residues" evidence="2">
    <location>
        <begin position="85"/>
        <end position="105"/>
    </location>
</feature>